<keyword evidence="6 10" id="KW-0406">Ion transport</keyword>
<evidence type="ECO:0000256" key="1">
    <source>
        <dbReference type="ARBA" id="ARBA00004370"/>
    </source>
</evidence>
<gene>
    <name evidence="10" type="primary">atpH</name>
    <name evidence="11" type="ORF">JCM19240_1043</name>
</gene>
<dbReference type="Proteomes" id="UP000029224">
    <property type="component" value="Unassembled WGS sequence"/>
</dbReference>
<sequence length="180" mass="20039">MSDFASIAGPYAKAAFDFALEEALLDEWGQTFGLLKMVVSQPAIIEVIDDLEEGGSEQVLLDMILSTCNEWLSQYVKNFLRVMAENKRLKLLATTVDLFFEMKAEHEKTMDVVVCTAEYLERDQITDMKNALEAKFGKSVTIEQKIDPSLVGGVMIKAGEQVLDGSIYSSLHRLAVNLHA</sequence>
<dbReference type="GO" id="GO:0046933">
    <property type="term" value="F:proton-transporting ATP synthase activity, rotational mechanism"/>
    <property type="evidence" value="ECO:0007669"/>
    <property type="project" value="UniProtKB-UniRule"/>
</dbReference>
<dbReference type="OrthoDB" id="9816221at2"/>
<dbReference type="Gene3D" id="1.10.520.20">
    <property type="entry name" value="N-terminal domain of the delta subunit of the F1F0-ATP synthase"/>
    <property type="match status" value="1"/>
</dbReference>
<keyword evidence="12" id="KW-1185">Reference proteome</keyword>
<evidence type="ECO:0000256" key="8">
    <source>
        <dbReference type="ARBA" id="ARBA00023196"/>
    </source>
</evidence>
<proteinExistence type="inferred from homology"/>
<evidence type="ECO:0000256" key="9">
    <source>
        <dbReference type="ARBA" id="ARBA00023310"/>
    </source>
</evidence>
<dbReference type="NCBIfam" id="TIGR01145">
    <property type="entry name" value="ATP_synt_delta"/>
    <property type="match status" value="1"/>
</dbReference>
<dbReference type="GO" id="GO:0016787">
    <property type="term" value="F:hydrolase activity"/>
    <property type="evidence" value="ECO:0007669"/>
    <property type="project" value="UniProtKB-KW"/>
</dbReference>
<keyword evidence="3 10" id="KW-1003">Cell membrane</keyword>
<organism evidence="11 12">
    <name type="scientific">Vibrio maritimus</name>
    <dbReference type="NCBI Taxonomy" id="990268"/>
    <lineage>
        <taxon>Bacteria</taxon>
        <taxon>Pseudomonadati</taxon>
        <taxon>Pseudomonadota</taxon>
        <taxon>Gammaproteobacteria</taxon>
        <taxon>Vibrionales</taxon>
        <taxon>Vibrionaceae</taxon>
        <taxon>Vibrio</taxon>
    </lineage>
</organism>
<evidence type="ECO:0000256" key="10">
    <source>
        <dbReference type="HAMAP-Rule" id="MF_01416"/>
    </source>
</evidence>
<keyword evidence="11" id="KW-0378">Hydrolase</keyword>
<dbReference type="Pfam" id="PF00213">
    <property type="entry name" value="OSCP"/>
    <property type="match status" value="1"/>
</dbReference>
<dbReference type="EMBL" id="BBMT01000004">
    <property type="protein sequence ID" value="GAL34135.1"/>
    <property type="molecule type" value="Genomic_DNA"/>
</dbReference>
<evidence type="ECO:0000313" key="12">
    <source>
        <dbReference type="Proteomes" id="UP000029224"/>
    </source>
</evidence>
<dbReference type="InterPro" id="IPR000711">
    <property type="entry name" value="ATPase_OSCP/dsu"/>
</dbReference>
<dbReference type="GO" id="GO:0045259">
    <property type="term" value="C:proton-transporting ATP synthase complex"/>
    <property type="evidence" value="ECO:0007669"/>
    <property type="project" value="UniProtKB-KW"/>
</dbReference>
<dbReference type="InterPro" id="IPR020781">
    <property type="entry name" value="ATPase_OSCP/d_CS"/>
</dbReference>
<dbReference type="InterPro" id="IPR026015">
    <property type="entry name" value="ATP_synth_OSCP/delta_N_sf"/>
</dbReference>
<evidence type="ECO:0000256" key="4">
    <source>
        <dbReference type="ARBA" id="ARBA00022519"/>
    </source>
</evidence>
<evidence type="ECO:0000313" key="11">
    <source>
        <dbReference type="EMBL" id="GAL34135.1"/>
    </source>
</evidence>
<evidence type="ECO:0000256" key="5">
    <source>
        <dbReference type="ARBA" id="ARBA00022781"/>
    </source>
</evidence>
<dbReference type="PROSITE" id="PS00389">
    <property type="entry name" value="ATPASE_DELTA"/>
    <property type="match status" value="1"/>
</dbReference>
<keyword evidence="7 10" id="KW-0472">Membrane</keyword>
<dbReference type="HAMAP" id="MF_01416">
    <property type="entry name" value="ATP_synth_delta_bact"/>
    <property type="match status" value="1"/>
</dbReference>
<keyword evidence="4" id="KW-0997">Cell inner membrane</keyword>
<keyword evidence="9 10" id="KW-0066">ATP synthesis</keyword>
<protein>
    <recommendedName>
        <fullName evidence="10">ATP synthase subunit delta</fullName>
    </recommendedName>
    <alternativeName>
        <fullName evidence="10">ATP synthase F(1) sector subunit delta</fullName>
    </alternativeName>
    <alternativeName>
        <fullName evidence="10">F-type ATPase subunit delta</fullName>
        <shortName evidence="10">F-ATPase subunit delta</shortName>
    </alternativeName>
</protein>
<dbReference type="NCBIfam" id="NF004402">
    <property type="entry name" value="PRK05758.2-2"/>
    <property type="match status" value="1"/>
</dbReference>
<evidence type="ECO:0000256" key="3">
    <source>
        <dbReference type="ARBA" id="ARBA00022475"/>
    </source>
</evidence>
<evidence type="ECO:0000256" key="7">
    <source>
        <dbReference type="ARBA" id="ARBA00023136"/>
    </source>
</evidence>
<dbReference type="SUPFAM" id="SSF47928">
    <property type="entry name" value="N-terminal domain of the delta subunit of the F1F0-ATP synthase"/>
    <property type="match status" value="1"/>
</dbReference>
<dbReference type="PRINTS" id="PR00125">
    <property type="entry name" value="ATPASEDELTA"/>
</dbReference>
<evidence type="ECO:0000256" key="6">
    <source>
        <dbReference type="ARBA" id="ARBA00023065"/>
    </source>
</evidence>
<comment type="similarity">
    <text evidence="10">Belongs to the ATPase delta chain family.</text>
</comment>
<comment type="subcellular location">
    <subcellularLocation>
        <location evidence="10">Cell membrane</location>
        <topology evidence="10">Peripheral membrane protein</topology>
    </subcellularLocation>
    <subcellularLocation>
        <location evidence="1">Membrane</location>
    </subcellularLocation>
</comment>
<comment type="function">
    <text evidence="10">This protein is part of the stalk that links CF(0) to CF(1). It either transmits conformational changes from CF(0) to CF(1) or is implicated in proton conduction.</text>
</comment>
<reference evidence="11 12" key="1">
    <citation type="submission" date="2014-09" db="EMBL/GenBank/DDBJ databases">
        <title>Vibrio maritimus JCM 19240. (C210) whole genome shotgun sequence.</title>
        <authorList>
            <person name="Sawabe T."/>
            <person name="Meirelles P."/>
            <person name="Nakanishi M."/>
            <person name="Sayaka M."/>
            <person name="Hattori M."/>
            <person name="Ohkuma M."/>
        </authorList>
    </citation>
    <scope>NUCLEOTIDE SEQUENCE [LARGE SCALE GENOMIC DNA]</scope>
    <source>
        <strain evidence="11 12">JCM 19240</strain>
    </source>
</reference>
<keyword evidence="2 10" id="KW-0813">Transport</keyword>
<dbReference type="GO" id="GO:0005886">
    <property type="term" value="C:plasma membrane"/>
    <property type="evidence" value="ECO:0007669"/>
    <property type="project" value="UniProtKB-SubCell"/>
</dbReference>
<accession>A0A090T2C2</accession>
<comment type="function">
    <text evidence="10">F(1)F(0) ATP synthase produces ATP from ADP in the presence of a proton or sodium gradient. F-type ATPases consist of two structural domains, F(1) containing the extramembraneous catalytic core and F(0) containing the membrane proton channel, linked together by a central stalk and a peripheral stalk. During catalysis, ATP synthesis in the catalytic domain of F(1) is coupled via a rotary mechanism of the central stalk subunits to proton translocation.</text>
</comment>
<comment type="caution">
    <text evidence="11">The sequence shown here is derived from an EMBL/GenBank/DDBJ whole genome shotgun (WGS) entry which is preliminary data.</text>
</comment>
<dbReference type="PANTHER" id="PTHR11910">
    <property type="entry name" value="ATP SYNTHASE DELTA CHAIN"/>
    <property type="match status" value="1"/>
</dbReference>
<keyword evidence="8 10" id="KW-0139">CF(1)</keyword>
<dbReference type="AlphaFoldDB" id="A0A090T2C2"/>
<keyword evidence="5 10" id="KW-0375">Hydrogen ion transport</keyword>
<reference evidence="11 12" key="2">
    <citation type="submission" date="2014-09" db="EMBL/GenBank/DDBJ databases">
        <authorList>
            <consortium name="NBRP consortium"/>
            <person name="Sawabe T."/>
            <person name="Meirelles P."/>
            <person name="Nakanishi M."/>
            <person name="Sayaka M."/>
            <person name="Hattori M."/>
            <person name="Ohkuma M."/>
        </authorList>
    </citation>
    <scope>NUCLEOTIDE SEQUENCE [LARGE SCALE GENOMIC DNA]</scope>
    <source>
        <strain evidence="11 12">JCM 19240</strain>
    </source>
</reference>
<evidence type="ECO:0000256" key="2">
    <source>
        <dbReference type="ARBA" id="ARBA00022448"/>
    </source>
</evidence>
<name>A0A090T2C2_9VIBR</name>